<sequence>MLLPFQRRHAVGLIFWLDLATIAPVKSSLEYSGWRERPIKRMVYSEEEASSPLPEWPRPAVYRAGFDRSWKEPQAQPDHPGQLIWPNFVIEDPTMAPLSPGMQDLLQDLEHDLFPPVGIQGHHSATSPIVSPPDPTETSAWDPLSLISTLVDCDETHQEHNGLGREGPSDSKLVTPRADVHQVPEVGRLSSGKHLSAQQPDGIEMPPEQSKKRSAVHHPADQPNEAEGNIPNYPFFDACQFILLLKQHYENFRTMLGSEVRIKSSLAPHDYAIHPDLQIAIFSGFKNCPPVIRVLRDSKDAAVATNQLPVHYYSLIRLLYVLHQEHMNSCNIAIYKHRAWHNRLLGWVNYEISGSSHDHCPIIGIRTSSKLQWEDEDEFTDAQIKLINYFSQVDTRLLLSTAIYLTESFKANNPITPPIAPASGLGLEITKFSTSNNLGENMQVISKIDMKRDLFHALVPSPLSKFHCEEFPTQLFSDFKTKFLSQLKRSLGRNYRSIHPKLAIAVYFVQPNPDEKHIRILDTSLQQMRPLEPRKLLIKLRKLVKKICQIHLDVHKHLNIDQDQFQKSRADMFSHIIEMLTTNQRSPPLFGPCVYEGNLAPWEGEENKSWKGFQPIQIQFIKYLSEDDNQETLETTVKAFLTSWYPDNDPFIYQALFKRL</sequence>
<feature type="chain" id="PRO_5005549877" evidence="2">
    <location>
        <begin position="28"/>
        <end position="660"/>
    </location>
</feature>
<feature type="region of interest" description="Disordered" evidence="1">
    <location>
        <begin position="118"/>
        <end position="141"/>
    </location>
</feature>
<dbReference type="AlphaFoldDB" id="A0A0L0VT23"/>
<feature type="region of interest" description="Disordered" evidence="1">
    <location>
        <begin position="182"/>
        <end position="229"/>
    </location>
</feature>
<evidence type="ECO:0000256" key="2">
    <source>
        <dbReference type="SAM" id="SignalP"/>
    </source>
</evidence>
<name>A0A0L0VT23_9BASI</name>
<feature type="region of interest" description="Disordered" evidence="1">
    <location>
        <begin position="157"/>
        <end position="176"/>
    </location>
</feature>
<dbReference type="OrthoDB" id="2507349at2759"/>
<proteinExistence type="predicted"/>
<feature type="compositionally biased region" description="Basic and acidic residues" evidence="1">
    <location>
        <begin position="157"/>
        <end position="169"/>
    </location>
</feature>
<evidence type="ECO:0000313" key="4">
    <source>
        <dbReference type="Proteomes" id="UP000054564"/>
    </source>
</evidence>
<evidence type="ECO:0000313" key="3">
    <source>
        <dbReference type="EMBL" id="KNF02416.1"/>
    </source>
</evidence>
<dbReference type="EMBL" id="AJIL01000023">
    <property type="protein sequence ID" value="KNF02416.1"/>
    <property type="molecule type" value="Genomic_DNA"/>
</dbReference>
<feature type="signal peptide" evidence="2">
    <location>
        <begin position="1"/>
        <end position="27"/>
    </location>
</feature>
<accession>A0A0L0VT23</accession>
<comment type="caution">
    <text evidence="3">The sequence shown here is derived from an EMBL/GenBank/DDBJ whole genome shotgun (WGS) entry which is preliminary data.</text>
</comment>
<dbReference type="Proteomes" id="UP000054564">
    <property type="component" value="Unassembled WGS sequence"/>
</dbReference>
<evidence type="ECO:0000256" key="1">
    <source>
        <dbReference type="SAM" id="MobiDB-lite"/>
    </source>
</evidence>
<gene>
    <name evidence="3" type="ORF">PSTG_04324</name>
</gene>
<reference evidence="4" key="1">
    <citation type="submission" date="2014-03" db="EMBL/GenBank/DDBJ databases">
        <title>The Genome Sequence of Puccinia striiformis f. sp. tritici PST-78.</title>
        <authorList>
            <consortium name="The Broad Institute Genome Sequencing Platform"/>
            <person name="Cuomo C."/>
            <person name="Hulbert S."/>
            <person name="Chen X."/>
            <person name="Walker B."/>
            <person name="Young S.K."/>
            <person name="Zeng Q."/>
            <person name="Gargeya S."/>
            <person name="Fitzgerald M."/>
            <person name="Haas B."/>
            <person name="Abouelleil A."/>
            <person name="Alvarado L."/>
            <person name="Arachchi H.M."/>
            <person name="Berlin A.M."/>
            <person name="Chapman S.B."/>
            <person name="Goldberg J."/>
            <person name="Griggs A."/>
            <person name="Gujja S."/>
            <person name="Hansen M."/>
            <person name="Howarth C."/>
            <person name="Imamovic A."/>
            <person name="Larimer J."/>
            <person name="McCowan C."/>
            <person name="Montmayeur A."/>
            <person name="Murphy C."/>
            <person name="Neiman D."/>
            <person name="Pearson M."/>
            <person name="Priest M."/>
            <person name="Roberts A."/>
            <person name="Saif S."/>
            <person name="Shea T."/>
            <person name="Sisk P."/>
            <person name="Sykes S."/>
            <person name="Wortman J."/>
            <person name="Nusbaum C."/>
            <person name="Birren B."/>
        </authorList>
    </citation>
    <scope>NUCLEOTIDE SEQUENCE [LARGE SCALE GENOMIC DNA]</scope>
    <source>
        <strain evidence="4">race PST-78</strain>
    </source>
</reference>
<keyword evidence="4" id="KW-1185">Reference proteome</keyword>
<organism evidence="3 4">
    <name type="scientific">Puccinia striiformis f. sp. tritici PST-78</name>
    <dbReference type="NCBI Taxonomy" id="1165861"/>
    <lineage>
        <taxon>Eukaryota</taxon>
        <taxon>Fungi</taxon>
        <taxon>Dikarya</taxon>
        <taxon>Basidiomycota</taxon>
        <taxon>Pucciniomycotina</taxon>
        <taxon>Pucciniomycetes</taxon>
        <taxon>Pucciniales</taxon>
        <taxon>Pucciniaceae</taxon>
        <taxon>Puccinia</taxon>
    </lineage>
</organism>
<keyword evidence="2" id="KW-0732">Signal</keyword>
<protein>
    <submittedName>
        <fullName evidence="3">Uncharacterized protein</fullName>
    </submittedName>
</protein>